<organism evidence="5 6">
    <name type="scientific">Mastacembelus armatus</name>
    <name type="common">zig-zag eel</name>
    <dbReference type="NCBI Taxonomy" id="205130"/>
    <lineage>
        <taxon>Eukaryota</taxon>
        <taxon>Metazoa</taxon>
        <taxon>Chordata</taxon>
        <taxon>Craniata</taxon>
        <taxon>Vertebrata</taxon>
        <taxon>Euteleostomi</taxon>
        <taxon>Actinopterygii</taxon>
        <taxon>Neopterygii</taxon>
        <taxon>Teleostei</taxon>
        <taxon>Neoteleostei</taxon>
        <taxon>Acanthomorphata</taxon>
        <taxon>Anabantaria</taxon>
        <taxon>Synbranchiformes</taxon>
        <taxon>Mastacembelidae</taxon>
        <taxon>Mastacembelus</taxon>
    </lineage>
</organism>
<dbReference type="RefSeq" id="XP_026155044.1">
    <property type="nucleotide sequence ID" value="XM_026299259.1"/>
</dbReference>
<keyword evidence="6" id="KW-1185">Reference proteome</keyword>
<dbReference type="OrthoDB" id="8112755at2759"/>
<dbReference type="FunFam" id="2.60.120.200:FF:000023">
    <property type="entry name" value="Galectin"/>
    <property type="match status" value="1"/>
</dbReference>
<dbReference type="CTD" id="557373"/>
<dbReference type="Pfam" id="PF00337">
    <property type="entry name" value="Gal-bind_lectin"/>
    <property type="match status" value="1"/>
</dbReference>
<sequence length="368" mass="36976">MADFSLADALGDDSQGQGRKVGNTNPSAPASNPPPPTNPGWPGSAPGAPTQPSAPADFSGGSSGPGAPGQFPFPSGPGAPGQYPGPPSAPGGFPPGPGIPGQYPPAPGAPGHFSSSPGAPGQYPPEGAPGQLPYPSGPFPSGPGAPPGPYPNVPFPGSQPGGGSGMYGPSGPGAFPPPAGPGSFPTFPTGGFPPIPTGSWGPPAGGGFPPAPGTFGPGPGPMGPYGGPAAPGGMLMVPYDLPLDAGIMPRLLITIVGEPIPGGDRFQIDFIKGSDVVFHFNPRFYERTVVRNSNIGGCWGPEEREGDFVFVQGRRFELKILVEEDMFKVAVDGTHLLEYEHRVGGLEDVTLLRVVGDVILYSAAPSMI</sequence>
<dbReference type="Gene3D" id="2.60.120.200">
    <property type="match status" value="1"/>
</dbReference>
<dbReference type="GO" id="GO:0090280">
    <property type="term" value="P:positive regulation of calcium ion import"/>
    <property type="evidence" value="ECO:0007669"/>
    <property type="project" value="TreeGrafter"/>
</dbReference>
<evidence type="ECO:0000313" key="6">
    <source>
        <dbReference type="Proteomes" id="UP000261640"/>
    </source>
</evidence>
<evidence type="ECO:0000256" key="3">
    <source>
        <dbReference type="SAM" id="MobiDB-lite"/>
    </source>
</evidence>
<dbReference type="Proteomes" id="UP000261640">
    <property type="component" value="Unplaced"/>
</dbReference>
<dbReference type="InterPro" id="IPR013320">
    <property type="entry name" value="ConA-like_dom_sf"/>
</dbReference>
<dbReference type="InParanoid" id="A0A3Q3KTD7"/>
<feature type="compositionally biased region" description="Gly residues" evidence="3">
    <location>
        <begin position="159"/>
        <end position="171"/>
    </location>
</feature>
<dbReference type="GO" id="GO:0048030">
    <property type="term" value="F:disaccharide binding"/>
    <property type="evidence" value="ECO:0007669"/>
    <property type="project" value="TreeGrafter"/>
</dbReference>
<proteinExistence type="predicted"/>
<dbReference type="SUPFAM" id="SSF49899">
    <property type="entry name" value="Concanavalin A-like lectins/glucanases"/>
    <property type="match status" value="1"/>
</dbReference>
<feature type="compositionally biased region" description="Low complexity" evidence="3">
    <location>
        <begin position="181"/>
        <end position="190"/>
    </location>
</feature>
<accession>A0A3Q3KTD7</accession>
<name>A0A3Q3KTD7_9TELE</name>
<dbReference type="PANTHER" id="PTHR11346">
    <property type="entry name" value="GALECTIN"/>
    <property type="match status" value="1"/>
</dbReference>
<feature type="domain" description="Galectin" evidence="4">
    <location>
        <begin position="239"/>
        <end position="366"/>
    </location>
</feature>
<dbReference type="InterPro" id="IPR001079">
    <property type="entry name" value="Galectin_CRD"/>
</dbReference>
<dbReference type="AlphaFoldDB" id="A0A3Q3KTD7"/>
<reference evidence="5" key="1">
    <citation type="submission" date="2025-08" db="UniProtKB">
        <authorList>
            <consortium name="Ensembl"/>
        </authorList>
    </citation>
    <scope>IDENTIFICATION</scope>
</reference>
<dbReference type="Ensembl" id="ENSMAMT00000000281.2">
    <property type="protein sequence ID" value="ENSMAMP00000000276.1"/>
    <property type="gene ID" value="ENSMAMG00000000195.2"/>
</dbReference>
<dbReference type="PANTHER" id="PTHR11346:SF179">
    <property type="entry name" value="GALECTIN"/>
    <property type="match status" value="1"/>
</dbReference>
<feature type="region of interest" description="Disordered" evidence="3">
    <location>
        <begin position="1"/>
        <end position="224"/>
    </location>
</feature>
<protein>
    <recommendedName>
        <fullName evidence="2">Galectin</fullName>
    </recommendedName>
</protein>
<dbReference type="GO" id="GO:0001772">
    <property type="term" value="C:immunological synapse"/>
    <property type="evidence" value="ECO:0007669"/>
    <property type="project" value="TreeGrafter"/>
</dbReference>
<evidence type="ECO:0000256" key="1">
    <source>
        <dbReference type="ARBA" id="ARBA00022734"/>
    </source>
</evidence>
<feature type="compositionally biased region" description="Pro residues" evidence="3">
    <location>
        <begin position="135"/>
        <end position="154"/>
    </location>
</feature>
<dbReference type="GO" id="GO:2001237">
    <property type="term" value="P:negative regulation of extrinsic apoptotic signaling pathway"/>
    <property type="evidence" value="ECO:0007669"/>
    <property type="project" value="TreeGrafter"/>
</dbReference>
<dbReference type="CDD" id="cd00070">
    <property type="entry name" value="GLECT"/>
    <property type="match status" value="1"/>
</dbReference>
<dbReference type="GO" id="GO:0005615">
    <property type="term" value="C:extracellular space"/>
    <property type="evidence" value="ECO:0007669"/>
    <property type="project" value="TreeGrafter"/>
</dbReference>
<dbReference type="GO" id="GO:0019863">
    <property type="term" value="F:IgE binding"/>
    <property type="evidence" value="ECO:0007669"/>
    <property type="project" value="TreeGrafter"/>
</dbReference>
<dbReference type="GO" id="GO:0005737">
    <property type="term" value="C:cytoplasm"/>
    <property type="evidence" value="ECO:0007669"/>
    <property type="project" value="TreeGrafter"/>
</dbReference>
<dbReference type="GO" id="GO:0048246">
    <property type="term" value="P:macrophage chemotaxis"/>
    <property type="evidence" value="ECO:0007669"/>
    <property type="project" value="TreeGrafter"/>
</dbReference>
<reference evidence="5" key="2">
    <citation type="submission" date="2025-09" db="UniProtKB">
        <authorList>
            <consortium name="Ensembl"/>
        </authorList>
    </citation>
    <scope>IDENTIFICATION</scope>
</reference>
<dbReference type="GeneTree" id="ENSGT00940000157224"/>
<dbReference type="SMART" id="SM00908">
    <property type="entry name" value="Gal-bind_lectin"/>
    <property type="match status" value="1"/>
</dbReference>
<dbReference type="STRING" id="205130.ENSMAMP00000000276"/>
<dbReference type="GO" id="GO:0043236">
    <property type="term" value="F:laminin binding"/>
    <property type="evidence" value="ECO:0007669"/>
    <property type="project" value="TreeGrafter"/>
</dbReference>
<dbReference type="SMART" id="SM00276">
    <property type="entry name" value="GLECT"/>
    <property type="match status" value="1"/>
</dbReference>
<dbReference type="GO" id="GO:0002548">
    <property type="term" value="P:monocyte chemotaxis"/>
    <property type="evidence" value="ECO:0007669"/>
    <property type="project" value="TreeGrafter"/>
</dbReference>
<keyword evidence="1 2" id="KW-0430">Lectin</keyword>
<dbReference type="GO" id="GO:0050918">
    <property type="term" value="P:positive chemotaxis"/>
    <property type="evidence" value="ECO:0007669"/>
    <property type="project" value="TreeGrafter"/>
</dbReference>
<dbReference type="PROSITE" id="PS51304">
    <property type="entry name" value="GALECTIN"/>
    <property type="match status" value="1"/>
</dbReference>
<evidence type="ECO:0000259" key="4">
    <source>
        <dbReference type="PROSITE" id="PS51304"/>
    </source>
</evidence>
<dbReference type="GO" id="GO:0045806">
    <property type="term" value="P:negative regulation of endocytosis"/>
    <property type="evidence" value="ECO:0007669"/>
    <property type="project" value="TreeGrafter"/>
</dbReference>
<dbReference type="GeneID" id="113125659"/>
<dbReference type="InterPro" id="IPR044156">
    <property type="entry name" value="Galectin-like"/>
</dbReference>
<dbReference type="GO" id="GO:0048245">
    <property type="term" value="P:eosinophil chemotaxis"/>
    <property type="evidence" value="ECO:0007669"/>
    <property type="project" value="TreeGrafter"/>
</dbReference>
<evidence type="ECO:0000313" key="5">
    <source>
        <dbReference type="Ensembl" id="ENSMAMP00000000276.1"/>
    </source>
</evidence>
<feature type="compositionally biased region" description="Pro residues" evidence="3">
    <location>
        <begin position="83"/>
        <end position="108"/>
    </location>
</feature>
<dbReference type="GO" id="GO:0005634">
    <property type="term" value="C:nucleus"/>
    <property type="evidence" value="ECO:0007669"/>
    <property type="project" value="TreeGrafter"/>
</dbReference>
<dbReference type="GO" id="GO:0030593">
    <property type="term" value="P:neutrophil chemotaxis"/>
    <property type="evidence" value="ECO:0007669"/>
    <property type="project" value="TreeGrafter"/>
</dbReference>
<evidence type="ECO:0000256" key="2">
    <source>
        <dbReference type="RuleBase" id="RU102079"/>
    </source>
</evidence>